<dbReference type="NCBIfam" id="TIGR03082">
    <property type="entry name" value="Gneg_AbrB_dup"/>
    <property type="match status" value="2"/>
</dbReference>
<feature type="transmembrane region" description="Helical" evidence="1">
    <location>
        <begin position="42"/>
        <end position="63"/>
    </location>
</feature>
<evidence type="ECO:0000313" key="3">
    <source>
        <dbReference type="Proteomes" id="UP000778970"/>
    </source>
</evidence>
<dbReference type="InterPro" id="IPR007820">
    <property type="entry name" value="AbrB_fam"/>
</dbReference>
<feature type="transmembrane region" description="Helical" evidence="1">
    <location>
        <begin position="157"/>
        <end position="177"/>
    </location>
</feature>
<dbReference type="GO" id="GO:0016020">
    <property type="term" value="C:membrane"/>
    <property type="evidence" value="ECO:0007669"/>
    <property type="project" value="InterPro"/>
</dbReference>
<accession>A0A934QKF4</accession>
<dbReference type="EMBL" id="NRRE01000030">
    <property type="protein sequence ID" value="MBK1698783.1"/>
    <property type="molecule type" value="Genomic_DNA"/>
</dbReference>
<feature type="transmembrane region" description="Helical" evidence="1">
    <location>
        <begin position="93"/>
        <end position="115"/>
    </location>
</feature>
<gene>
    <name evidence="2" type="ORF">CKO21_16175</name>
</gene>
<dbReference type="PANTHER" id="PTHR38457:SF1">
    <property type="entry name" value="REGULATOR ABRB-RELATED"/>
    <property type="match status" value="1"/>
</dbReference>
<dbReference type="Pfam" id="PF05145">
    <property type="entry name" value="AbrB"/>
    <property type="match status" value="1"/>
</dbReference>
<sequence length="362" mass="37238">MATPDQAEDAAHSPVWPRALLALTIGTGGGWLAYLVGLPLPWMIGAMLATTLAAVAGLPVALWHRLREGFVVVLGVMLGSSFTPAIASQLPGWAVSLLILSVYTVVSGMLGAWFFRRMAGYDRVTSYFSAMPGGLSVMIFVGEAMGGDSRLISLTHAGRLLLVVLVLPFAFQLFMGYDPASRPAAGPDLADLGGMEVALLTASGVLGWAGAQLLRIPAPAVVGPMLLSAAIHLGGVIEAGPPQAVIAAAQIVVGSSLGCRFAGTPITAIARTLMWAAGGTVVLLGSAVASAWVGHLITGLPILELTLAYSPGGLAEMSLVALALGLEAALVATHHIVRIFLVVVFAPLAFRLGRSRLGDKTP</sequence>
<keyword evidence="3" id="KW-1185">Reference proteome</keyword>
<feature type="transmembrane region" description="Helical" evidence="1">
    <location>
        <begin position="216"/>
        <end position="237"/>
    </location>
</feature>
<dbReference type="Proteomes" id="UP000778970">
    <property type="component" value="Unassembled WGS sequence"/>
</dbReference>
<evidence type="ECO:0000313" key="2">
    <source>
        <dbReference type="EMBL" id="MBK1698783.1"/>
    </source>
</evidence>
<feature type="transmembrane region" description="Helical" evidence="1">
    <location>
        <begin position="244"/>
        <end position="263"/>
    </location>
</feature>
<evidence type="ECO:0000256" key="1">
    <source>
        <dbReference type="SAM" id="Phobius"/>
    </source>
</evidence>
<reference evidence="2" key="2">
    <citation type="journal article" date="2020" name="Microorganisms">
        <title>Osmotic Adaptation and Compatible Solute Biosynthesis of Phototrophic Bacteria as Revealed from Genome Analyses.</title>
        <authorList>
            <person name="Imhoff J.F."/>
            <person name="Rahn T."/>
            <person name="Kunzel S."/>
            <person name="Keller A."/>
            <person name="Neulinger S.C."/>
        </authorList>
    </citation>
    <scope>NUCLEOTIDE SEQUENCE</scope>
    <source>
        <strain evidence="2">DSM 9154</strain>
    </source>
</reference>
<feature type="transmembrane region" description="Helical" evidence="1">
    <location>
        <begin position="189"/>
        <end position="210"/>
    </location>
</feature>
<dbReference type="RefSeq" id="WP_051431870.1">
    <property type="nucleotide sequence ID" value="NZ_NRRE01000030.1"/>
</dbReference>
<name>A0A934QKF4_9PROT</name>
<keyword evidence="1" id="KW-1133">Transmembrane helix</keyword>
<dbReference type="GO" id="GO:0010468">
    <property type="term" value="P:regulation of gene expression"/>
    <property type="evidence" value="ECO:0007669"/>
    <property type="project" value="InterPro"/>
</dbReference>
<comment type="caution">
    <text evidence="2">The sequence shown here is derived from an EMBL/GenBank/DDBJ whole genome shotgun (WGS) entry which is preliminary data.</text>
</comment>
<feature type="transmembrane region" description="Helical" evidence="1">
    <location>
        <begin position="332"/>
        <end position="350"/>
    </location>
</feature>
<feature type="transmembrane region" description="Helical" evidence="1">
    <location>
        <begin position="19"/>
        <end position="36"/>
    </location>
</feature>
<evidence type="ECO:0008006" key="4">
    <source>
        <dbReference type="Google" id="ProtNLM"/>
    </source>
</evidence>
<keyword evidence="1" id="KW-0472">Membrane</keyword>
<feature type="transmembrane region" description="Helical" evidence="1">
    <location>
        <begin position="275"/>
        <end position="294"/>
    </location>
</feature>
<dbReference type="AlphaFoldDB" id="A0A934QKF4"/>
<dbReference type="PANTHER" id="PTHR38457">
    <property type="entry name" value="REGULATOR ABRB-RELATED"/>
    <property type="match status" value="1"/>
</dbReference>
<protein>
    <recommendedName>
        <fullName evidence="4">Ammonia monooxygenase</fullName>
    </recommendedName>
</protein>
<keyword evidence="1" id="KW-0812">Transmembrane</keyword>
<reference evidence="2" key="1">
    <citation type="submission" date="2017-08" db="EMBL/GenBank/DDBJ databases">
        <authorList>
            <person name="Imhoff J.F."/>
            <person name="Rahn T."/>
            <person name="Kuenzel S."/>
            <person name="Neulinger S.C."/>
        </authorList>
    </citation>
    <scope>NUCLEOTIDE SEQUENCE</scope>
    <source>
        <strain evidence="2">DSM 9154</strain>
    </source>
</reference>
<dbReference type="PIRSF" id="PIRSF038991">
    <property type="entry name" value="Protein_AbrB"/>
    <property type="match status" value="1"/>
</dbReference>
<organism evidence="2 3">
    <name type="scientific">Rhodovibrio salinarum</name>
    <dbReference type="NCBI Taxonomy" id="1087"/>
    <lineage>
        <taxon>Bacteria</taxon>
        <taxon>Pseudomonadati</taxon>
        <taxon>Pseudomonadota</taxon>
        <taxon>Alphaproteobacteria</taxon>
        <taxon>Rhodospirillales</taxon>
        <taxon>Rhodovibrionaceae</taxon>
        <taxon>Rhodovibrio</taxon>
    </lineage>
</organism>
<dbReference type="InterPro" id="IPR017516">
    <property type="entry name" value="AbrB_dup"/>
</dbReference>
<feature type="transmembrane region" description="Helical" evidence="1">
    <location>
        <begin position="70"/>
        <end position="87"/>
    </location>
</feature>
<proteinExistence type="predicted"/>